<evidence type="ECO:0000256" key="1">
    <source>
        <dbReference type="SAM" id="SignalP"/>
    </source>
</evidence>
<evidence type="ECO:0000313" key="3">
    <source>
        <dbReference type="Proteomes" id="UP001187415"/>
    </source>
</evidence>
<keyword evidence="3" id="KW-1185">Reference proteome</keyword>
<dbReference type="EMBL" id="JAUPFM010000010">
    <property type="protein sequence ID" value="KAK2839924.1"/>
    <property type="molecule type" value="Genomic_DNA"/>
</dbReference>
<reference evidence="2" key="1">
    <citation type="submission" date="2023-07" db="EMBL/GenBank/DDBJ databases">
        <title>Chromosome-level Genome Assembly of Striped Snakehead (Channa striata).</title>
        <authorList>
            <person name="Liu H."/>
        </authorList>
    </citation>
    <scope>NUCLEOTIDE SEQUENCE</scope>
    <source>
        <strain evidence="2">Gz</strain>
        <tissue evidence="2">Muscle</tissue>
    </source>
</reference>
<sequence length="104" mass="11172">MSDSRRQHIHMLVLCLIPVSLSIVATLLCLNEKGPGGSLSWAEEQAEKGEVALGGLIRGHSSVHAIVMVPKLKTTIIAPVRPDKRSERAVLATEGVWESGAPRL</sequence>
<keyword evidence="1" id="KW-0732">Signal</keyword>
<dbReference type="Proteomes" id="UP001187415">
    <property type="component" value="Unassembled WGS sequence"/>
</dbReference>
<comment type="caution">
    <text evidence="2">The sequence shown here is derived from an EMBL/GenBank/DDBJ whole genome shotgun (WGS) entry which is preliminary data.</text>
</comment>
<gene>
    <name evidence="2" type="ORF">Q5P01_013664</name>
</gene>
<organism evidence="2 3">
    <name type="scientific">Channa striata</name>
    <name type="common">Snakehead murrel</name>
    <name type="synonym">Ophicephalus striatus</name>
    <dbReference type="NCBI Taxonomy" id="64152"/>
    <lineage>
        <taxon>Eukaryota</taxon>
        <taxon>Metazoa</taxon>
        <taxon>Chordata</taxon>
        <taxon>Craniata</taxon>
        <taxon>Vertebrata</taxon>
        <taxon>Euteleostomi</taxon>
        <taxon>Actinopterygii</taxon>
        <taxon>Neopterygii</taxon>
        <taxon>Teleostei</taxon>
        <taxon>Neoteleostei</taxon>
        <taxon>Acanthomorphata</taxon>
        <taxon>Anabantaria</taxon>
        <taxon>Anabantiformes</taxon>
        <taxon>Channoidei</taxon>
        <taxon>Channidae</taxon>
        <taxon>Channa</taxon>
    </lineage>
</organism>
<feature type="chain" id="PRO_5041709113" evidence="1">
    <location>
        <begin position="23"/>
        <end position="104"/>
    </location>
</feature>
<proteinExistence type="predicted"/>
<accession>A0AA88SKL6</accession>
<dbReference type="AlphaFoldDB" id="A0AA88SKL6"/>
<protein>
    <submittedName>
        <fullName evidence="2">Uncharacterized protein</fullName>
    </submittedName>
</protein>
<evidence type="ECO:0000313" key="2">
    <source>
        <dbReference type="EMBL" id="KAK2839924.1"/>
    </source>
</evidence>
<name>A0AA88SKL6_CHASR</name>
<feature type="signal peptide" evidence="1">
    <location>
        <begin position="1"/>
        <end position="22"/>
    </location>
</feature>